<dbReference type="Proteomes" id="UP001165074">
    <property type="component" value="Unassembled WGS sequence"/>
</dbReference>
<dbReference type="InterPro" id="IPR038765">
    <property type="entry name" value="Papain-like_cys_pep_sf"/>
</dbReference>
<gene>
    <name evidence="4" type="ORF">Airi02_017180</name>
</gene>
<keyword evidence="5" id="KW-1185">Reference proteome</keyword>
<dbReference type="InterPro" id="IPR002477">
    <property type="entry name" value="Peptidoglycan-bd-like"/>
</dbReference>
<dbReference type="Gene3D" id="1.10.101.10">
    <property type="entry name" value="PGBD-like superfamily/PGBD"/>
    <property type="match status" value="1"/>
</dbReference>
<feature type="domain" description="Peptidase C51" evidence="3">
    <location>
        <begin position="86"/>
        <end position="173"/>
    </location>
</feature>
<dbReference type="SUPFAM" id="SSF47090">
    <property type="entry name" value="PGBD-like"/>
    <property type="match status" value="1"/>
</dbReference>
<dbReference type="InterPro" id="IPR036366">
    <property type="entry name" value="PGBDSf"/>
</dbReference>
<evidence type="ECO:0000259" key="3">
    <source>
        <dbReference type="Pfam" id="PF05257"/>
    </source>
</evidence>
<comment type="caution">
    <text evidence="4">The sequence shown here is derived from an EMBL/GenBank/DDBJ whole genome shotgun (WGS) entry which is preliminary data.</text>
</comment>
<dbReference type="InterPro" id="IPR036365">
    <property type="entry name" value="PGBD-like_sf"/>
</dbReference>
<evidence type="ECO:0000259" key="2">
    <source>
        <dbReference type="Pfam" id="PF01471"/>
    </source>
</evidence>
<accession>A0A9W6RYE3</accession>
<dbReference type="RefSeq" id="WP_285568402.1">
    <property type="nucleotide sequence ID" value="NZ_BSTK01000002.1"/>
</dbReference>
<sequence>MTVPSGRAFDGPAPIEVTRGAGVMPDDPDQSGVSQEPVPDLDEAEHAALLAAAGGTTAYAIIAYEASQIGTGESPPGSNHNKYTSWYGGDGAWCFMFQSYAFDRLGALHLIFGKHAYVPDFKAIFKPHGEFHTGDPKSGDLVAFDFNGNGEPEHIGIVEKVVSGSVIQTIEGNTSDHVMRRTRSRSYVYGYATPEYGAGGDAGDWTEKIVRRLPTLKPGDTGYAVWTLQGLLNARADGEQQPLVIDGGFGSATEDRVKQEQSQHRIAADGQVGPHTWSILILGEDVV</sequence>
<name>A0A9W6RYE3_9ACTN</name>
<dbReference type="EMBL" id="BSTK01000002">
    <property type="protein sequence ID" value="GLY83789.1"/>
    <property type="molecule type" value="Genomic_DNA"/>
</dbReference>
<dbReference type="Pfam" id="PF01471">
    <property type="entry name" value="PG_binding_1"/>
    <property type="match status" value="1"/>
</dbReference>
<evidence type="ECO:0000256" key="1">
    <source>
        <dbReference type="SAM" id="MobiDB-lite"/>
    </source>
</evidence>
<dbReference type="InterPro" id="IPR007921">
    <property type="entry name" value="CHAP_dom"/>
</dbReference>
<dbReference type="AlphaFoldDB" id="A0A9W6RYE3"/>
<reference evidence="4" key="1">
    <citation type="submission" date="2023-03" db="EMBL/GenBank/DDBJ databases">
        <title>Actinoallomurus iriomotensis NBRC 103684.</title>
        <authorList>
            <person name="Ichikawa N."/>
            <person name="Sato H."/>
            <person name="Tonouchi N."/>
        </authorList>
    </citation>
    <scope>NUCLEOTIDE SEQUENCE</scope>
    <source>
        <strain evidence="4">NBRC 103684</strain>
    </source>
</reference>
<organism evidence="4 5">
    <name type="scientific">Actinoallomurus iriomotensis</name>
    <dbReference type="NCBI Taxonomy" id="478107"/>
    <lineage>
        <taxon>Bacteria</taxon>
        <taxon>Bacillati</taxon>
        <taxon>Actinomycetota</taxon>
        <taxon>Actinomycetes</taxon>
        <taxon>Streptosporangiales</taxon>
        <taxon>Thermomonosporaceae</taxon>
        <taxon>Actinoallomurus</taxon>
    </lineage>
</organism>
<protein>
    <submittedName>
        <fullName evidence="4">Endolysin</fullName>
    </submittedName>
</protein>
<evidence type="ECO:0000313" key="5">
    <source>
        <dbReference type="Proteomes" id="UP001165074"/>
    </source>
</evidence>
<proteinExistence type="predicted"/>
<feature type="domain" description="Peptidoglycan binding-like" evidence="2">
    <location>
        <begin position="224"/>
        <end position="280"/>
    </location>
</feature>
<dbReference type="SUPFAM" id="SSF54001">
    <property type="entry name" value="Cysteine proteinases"/>
    <property type="match status" value="1"/>
</dbReference>
<dbReference type="Pfam" id="PF05257">
    <property type="entry name" value="CHAP"/>
    <property type="match status" value="1"/>
</dbReference>
<feature type="region of interest" description="Disordered" evidence="1">
    <location>
        <begin position="1"/>
        <end position="39"/>
    </location>
</feature>
<evidence type="ECO:0000313" key="4">
    <source>
        <dbReference type="EMBL" id="GLY83789.1"/>
    </source>
</evidence>